<organism evidence="1 2">
    <name type="scientific">Desulfobacca acetoxidans (strain ATCC 700848 / DSM 11109 / ASRB2)</name>
    <dbReference type="NCBI Taxonomy" id="880072"/>
    <lineage>
        <taxon>Bacteria</taxon>
        <taxon>Pseudomonadati</taxon>
        <taxon>Thermodesulfobacteriota</taxon>
        <taxon>Desulfobaccia</taxon>
        <taxon>Desulfobaccales</taxon>
        <taxon>Desulfobaccaceae</taxon>
        <taxon>Desulfobacca</taxon>
    </lineage>
</organism>
<evidence type="ECO:0000313" key="1">
    <source>
        <dbReference type="EMBL" id="AEB10151.1"/>
    </source>
</evidence>
<dbReference type="STRING" id="880072.Desac_2327"/>
<dbReference type="KEGG" id="dao:Desac_2327"/>
<dbReference type="Proteomes" id="UP000000483">
    <property type="component" value="Chromosome"/>
</dbReference>
<proteinExistence type="predicted"/>
<accession>F2NFN2</accession>
<dbReference type="EMBL" id="CP002629">
    <property type="protein sequence ID" value="AEB10151.1"/>
    <property type="molecule type" value="Genomic_DNA"/>
</dbReference>
<reference evidence="2" key="2">
    <citation type="submission" date="2011-03" db="EMBL/GenBank/DDBJ databases">
        <title>The complete genome of Desulfobacca acetoxidans DSM 11109.</title>
        <authorList>
            <consortium name="US DOE Joint Genome Institute (JGI-PGF)"/>
            <person name="Lucas S."/>
            <person name="Copeland A."/>
            <person name="Lapidus A."/>
            <person name="Bruce D."/>
            <person name="Goodwin L."/>
            <person name="Pitluck S."/>
            <person name="Peters L."/>
            <person name="Kyrpides N."/>
            <person name="Mavromatis K."/>
            <person name="Ivanova N."/>
            <person name="Ovchinnikova G."/>
            <person name="Teshima H."/>
            <person name="Detter J.C."/>
            <person name="Han C."/>
            <person name="Land M."/>
            <person name="Hauser L."/>
            <person name="Markowitz V."/>
            <person name="Cheng J.-F."/>
            <person name="Hugenholtz P."/>
            <person name="Woyke T."/>
            <person name="Wu D."/>
            <person name="Spring S."/>
            <person name="Schueler E."/>
            <person name="Brambilla E."/>
            <person name="Klenk H.-P."/>
            <person name="Eisen J.A."/>
        </authorList>
    </citation>
    <scope>NUCLEOTIDE SEQUENCE [LARGE SCALE GENOMIC DNA]</scope>
    <source>
        <strain evidence="2">ATCC 700848 / DSM 11109 / ASRB2</strain>
    </source>
</reference>
<dbReference type="AlphaFoldDB" id="F2NFN2"/>
<name>F2NFN2_DESAR</name>
<protein>
    <submittedName>
        <fullName evidence="1">Uncharacterized protein</fullName>
    </submittedName>
</protein>
<dbReference type="HOGENOM" id="CLU_3152000_0_0_7"/>
<evidence type="ECO:0000313" key="2">
    <source>
        <dbReference type="Proteomes" id="UP000000483"/>
    </source>
</evidence>
<gene>
    <name evidence="1" type="ordered locus">Desac_2327</name>
</gene>
<sequence>MAAALFNMVDEKKICMKTVGGEQKKHYCEQLLRFCFHVSWCSSEHDDF</sequence>
<keyword evidence="2" id="KW-1185">Reference proteome</keyword>
<reference evidence="1 2" key="1">
    <citation type="journal article" date="2011" name="Stand. Genomic Sci.">
        <title>Complete genome sequence of the acetate-degrading sulfate reducer Desulfobacca acetoxidans type strain (ASRB2).</title>
        <authorList>
            <person name="Goker M."/>
            <person name="Teshima H."/>
            <person name="Lapidus A."/>
            <person name="Nolan M."/>
            <person name="Lucas S."/>
            <person name="Hammon N."/>
            <person name="Deshpande S."/>
            <person name="Cheng J.F."/>
            <person name="Tapia R."/>
            <person name="Han C."/>
            <person name="Goodwin L."/>
            <person name="Pitluck S."/>
            <person name="Huntemann M."/>
            <person name="Liolios K."/>
            <person name="Ivanova N."/>
            <person name="Pagani I."/>
            <person name="Mavromatis K."/>
            <person name="Ovchinikova G."/>
            <person name="Pati A."/>
            <person name="Chen A."/>
            <person name="Palaniappan K."/>
            <person name="Land M."/>
            <person name="Hauser L."/>
            <person name="Brambilla E.M."/>
            <person name="Rohde M."/>
            <person name="Spring S."/>
            <person name="Detter J.C."/>
            <person name="Woyke T."/>
            <person name="Bristow J."/>
            <person name="Eisen J.A."/>
            <person name="Markowitz V."/>
            <person name="Hugenholtz P."/>
            <person name="Kyrpides N.C."/>
            <person name="Klenk H.P."/>
        </authorList>
    </citation>
    <scope>NUCLEOTIDE SEQUENCE [LARGE SCALE GENOMIC DNA]</scope>
    <source>
        <strain evidence="2">ATCC 700848 / DSM 11109 / ASRB2</strain>
    </source>
</reference>